<dbReference type="Proteomes" id="UP000292235">
    <property type="component" value="Chromosome"/>
</dbReference>
<dbReference type="RefSeq" id="WP_131096496.1">
    <property type="nucleotide sequence ID" value="NZ_CP036455.1"/>
</dbReference>
<evidence type="ECO:0000313" key="3">
    <source>
        <dbReference type="Proteomes" id="UP000292235"/>
    </source>
</evidence>
<dbReference type="OrthoDB" id="9844098at2"/>
<feature type="compositionally biased region" description="Basic and acidic residues" evidence="1">
    <location>
        <begin position="126"/>
        <end position="150"/>
    </location>
</feature>
<gene>
    <name evidence="2" type="ORF">EKD16_00110</name>
</gene>
<dbReference type="KEGG" id="strr:EKD16_00110"/>
<dbReference type="AlphaFoldDB" id="A0A4P6PZB7"/>
<dbReference type="EMBL" id="CP036455">
    <property type="protein sequence ID" value="QBI51849.1"/>
    <property type="molecule type" value="Genomic_DNA"/>
</dbReference>
<evidence type="ECO:0000256" key="1">
    <source>
        <dbReference type="SAM" id="MobiDB-lite"/>
    </source>
</evidence>
<sequence length="168" mass="18418">MLDALVGVLGEVSKALSSGDGLRLLIYGNTAVLLAINSIAGRSTARKRYEALRNKALTAGGPLTKQRHATERWGEHQRLRGELLKERVDARADRAKAAEQEARRAQNTERGGYGLVSAARNVADALKEADERRAKADAERPKLHVPETTRRTRSQGSTPSDPETRGRR</sequence>
<feature type="region of interest" description="Disordered" evidence="1">
    <location>
        <begin position="126"/>
        <end position="168"/>
    </location>
</feature>
<protein>
    <submittedName>
        <fullName evidence="2">Uncharacterized protein</fullName>
    </submittedName>
</protein>
<proteinExistence type="predicted"/>
<name>A0A4P6PZB7_9ACTN</name>
<evidence type="ECO:0000313" key="2">
    <source>
        <dbReference type="EMBL" id="QBI51849.1"/>
    </source>
</evidence>
<feature type="compositionally biased region" description="Basic and acidic residues" evidence="1">
    <location>
        <begin position="90"/>
        <end position="107"/>
    </location>
</feature>
<reference evidence="2 3" key="1">
    <citation type="submission" date="2019-02" db="EMBL/GenBank/DDBJ databases">
        <authorList>
            <person name="Khodamoradi S."/>
            <person name="Hahnke R.L."/>
            <person name="Kaempfer P."/>
            <person name="Schumann P."/>
            <person name="Rohde M."/>
            <person name="Steinert M."/>
            <person name="Luzhetskyy A."/>
            <person name="Wink J."/>
            <person name="Ruckert C."/>
        </authorList>
    </citation>
    <scope>NUCLEOTIDE SEQUENCE [LARGE SCALE GENOMIC DNA]</scope>
    <source>
        <strain evidence="2 3">M2</strain>
    </source>
</reference>
<keyword evidence="3" id="KW-1185">Reference proteome</keyword>
<organism evidence="2 3">
    <name type="scientific">Streptomonospora litoralis</name>
    <dbReference type="NCBI Taxonomy" id="2498135"/>
    <lineage>
        <taxon>Bacteria</taxon>
        <taxon>Bacillati</taxon>
        <taxon>Actinomycetota</taxon>
        <taxon>Actinomycetes</taxon>
        <taxon>Streptosporangiales</taxon>
        <taxon>Nocardiopsidaceae</taxon>
        <taxon>Streptomonospora</taxon>
    </lineage>
</organism>
<feature type="region of interest" description="Disordered" evidence="1">
    <location>
        <begin position="90"/>
        <end position="112"/>
    </location>
</feature>
<accession>A0A4P6PZB7</accession>